<evidence type="ECO:0000313" key="15">
    <source>
        <dbReference type="Proteomes" id="UP000228934"/>
    </source>
</evidence>
<feature type="domain" description="C2H2-type" evidence="13">
    <location>
        <begin position="449"/>
        <end position="476"/>
    </location>
</feature>
<dbReference type="InterPro" id="IPR013087">
    <property type="entry name" value="Znf_C2H2_type"/>
</dbReference>
<evidence type="ECO:0000259" key="13">
    <source>
        <dbReference type="PROSITE" id="PS50157"/>
    </source>
</evidence>
<dbReference type="PROSITE" id="PS50157">
    <property type="entry name" value="ZINC_FINGER_C2H2_2"/>
    <property type="match status" value="10"/>
</dbReference>
<dbReference type="GO" id="GO:0001227">
    <property type="term" value="F:DNA-binding transcription repressor activity, RNA polymerase II-specific"/>
    <property type="evidence" value="ECO:0007669"/>
    <property type="project" value="TreeGrafter"/>
</dbReference>
<evidence type="ECO:0000256" key="12">
    <source>
        <dbReference type="SAM" id="MobiDB-lite"/>
    </source>
</evidence>
<feature type="domain" description="C2H2-type" evidence="13">
    <location>
        <begin position="421"/>
        <end position="448"/>
    </location>
</feature>
<dbReference type="FunFam" id="3.30.160.60:FF:000060">
    <property type="entry name" value="zinc finger protein 436"/>
    <property type="match status" value="1"/>
</dbReference>
<dbReference type="SUPFAM" id="SSF57667">
    <property type="entry name" value="beta-beta-alpha zinc fingers"/>
    <property type="match status" value="6"/>
</dbReference>
<dbReference type="AlphaFoldDB" id="A0A2G9NB22"/>
<keyword evidence="15" id="KW-1185">Reference proteome</keyword>
<gene>
    <name evidence="14" type="ORF">AB205_0111550</name>
</gene>
<feature type="domain" description="C2H2-type" evidence="13">
    <location>
        <begin position="505"/>
        <end position="532"/>
    </location>
</feature>
<feature type="region of interest" description="Disordered" evidence="12">
    <location>
        <begin position="256"/>
        <end position="278"/>
    </location>
</feature>
<evidence type="ECO:0000256" key="8">
    <source>
        <dbReference type="ARBA" id="ARBA00023125"/>
    </source>
</evidence>
<organism evidence="14 15">
    <name type="scientific">Aquarana catesbeiana</name>
    <name type="common">American bullfrog</name>
    <name type="synonym">Rana catesbeiana</name>
    <dbReference type="NCBI Taxonomy" id="8400"/>
    <lineage>
        <taxon>Eukaryota</taxon>
        <taxon>Metazoa</taxon>
        <taxon>Chordata</taxon>
        <taxon>Craniata</taxon>
        <taxon>Vertebrata</taxon>
        <taxon>Euteleostomi</taxon>
        <taxon>Amphibia</taxon>
        <taxon>Batrachia</taxon>
        <taxon>Anura</taxon>
        <taxon>Neobatrachia</taxon>
        <taxon>Ranoidea</taxon>
        <taxon>Ranidae</taxon>
        <taxon>Aquarana</taxon>
    </lineage>
</organism>
<evidence type="ECO:0000256" key="6">
    <source>
        <dbReference type="ARBA" id="ARBA00022833"/>
    </source>
</evidence>
<evidence type="ECO:0000256" key="9">
    <source>
        <dbReference type="ARBA" id="ARBA00023163"/>
    </source>
</evidence>
<protein>
    <recommendedName>
        <fullName evidence="13">C2H2-type domain-containing protein</fullName>
    </recommendedName>
</protein>
<dbReference type="FunFam" id="3.30.160.60:FF:002061">
    <property type="entry name" value="Uncharacterized protein"/>
    <property type="match status" value="1"/>
</dbReference>
<keyword evidence="7" id="KW-0805">Transcription regulation</keyword>
<dbReference type="SMART" id="SM00355">
    <property type="entry name" value="ZnF_C2H2"/>
    <property type="match status" value="10"/>
</dbReference>
<feature type="domain" description="C2H2-type" evidence="13">
    <location>
        <begin position="286"/>
        <end position="308"/>
    </location>
</feature>
<evidence type="ECO:0000256" key="7">
    <source>
        <dbReference type="ARBA" id="ARBA00023015"/>
    </source>
</evidence>
<comment type="subcellular location">
    <subcellularLocation>
        <location evidence="1">Nucleus</location>
    </subcellularLocation>
</comment>
<proteinExistence type="inferred from homology"/>
<keyword evidence="10" id="KW-0539">Nucleus</keyword>
<comment type="similarity">
    <text evidence="2">Belongs to the krueppel C2H2-type zinc-finger protein family.</text>
</comment>
<dbReference type="PROSITE" id="PS00028">
    <property type="entry name" value="ZINC_FINGER_C2H2_1"/>
    <property type="match status" value="9"/>
</dbReference>
<evidence type="ECO:0000256" key="2">
    <source>
        <dbReference type="ARBA" id="ARBA00006991"/>
    </source>
</evidence>
<dbReference type="GO" id="GO:0001817">
    <property type="term" value="P:regulation of cytokine production"/>
    <property type="evidence" value="ECO:0007669"/>
    <property type="project" value="TreeGrafter"/>
</dbReference>
<dbReference type="FunFam" id="3.30.160.60:FF:002343">
    <property type="entry name" value="Zinc finger protein 33A"/>
    <property type="match status" value="1"/>
</dbReference>
<evidence type="ECO:0000256" key="4">
    <source>
        <dbReference type="ARBA" id="ARBA00022737"/>
    </source>
</evidence>
<keyword evidence="9" id="KW-0804">Transcription</keyword>
<dbReference type="FunFam" id="3.30.160.60:FF:000358">
    <property type="entry name" value="zinc finger protein 24"/>
    <property type="match status" value="2"/>
</dbReference>
<accession>A0A2G9NB22</accession>
<dbReference type="GO" id="GO:0002682">
    <property type="term" value="P:regulation of immune system process"/>
    <property type="evidence" value="ECO:0007669"/>
    <property type="project" value="TreeGrafter"/>
</dbReference>
<evidence type="ECO:0000256" key="11">
    <source>
        <dbReference type="PROSITE-ProRule" id="PRU00042"/>
    </source>
</evidence>
<dbReference type="Gene3D" id="3.30.160.60">
    <property type="entry name" value="Classic Zinc Finger"/>
    <property type="match status" value="9"/>
</dbReference>
<dbReference type="EMBL" id="KV923324">
    <property type="protein sequence ID" value="PIN88265.1"/>
    <property type="molecule type" value="Genomic_DNA"/>
</dbReference>
<dbReference type="Pfam" id="PF00096">
    <property type="entry name" value="zf-C2H2"/>
    <property type="match status" value="8"/>
</dbReference>
<feature type="region of interest" description="Disordered" evidence="12">
    <location>
        <begin position="333"/>
        <end position="354"/>
    </location>
</feature>
<name>A0A2G9NB22_AQUCT</name>
<feature type="domain" description="C2H2-type" evidence="13">
    <location>
        <begin position="477"/>
        <end position="504"/>
    </location>
</feature>
<keyword evidence="5 11" id="KW-0863">Zinc-finger</keyword>
<feature type="non-terminal residue" evidence="14">
    <location>
        <position position="1"/>
    </location>
</feature>
<dbReference type="GO" id="GO:0000978">
    <property type="term" value="F:RNA polymerase II cis-regulatory region sequence-specific DNA binding"/>
    <property type="evidence" value="ECO:0007669"/>
    <property type="project" value="TreeGrafter"/>
</dbReference>
<dbReference type="FunFam" id="3.30.160.60:FF:000136">
    <property type="entry name" value="GLI family zinc finger 4"/>
    <property type="match status" value="1"/>
</dbReference>
<reference evidence="15" key="1">
    <citation type="journal article" date="2017" name="Nat. Commun.">
        <title>The North American bullfrog draft genome provides insight into hormonal regulation of long noncoding RNA.</title>
        <authorList>
            <person name="Hammond S.A."/>
            <person name="Warren R.L."/>
            <person name="Vandervalk B.P."/>
            <person name="Kucuk E."/>
            <person name="Khan H."/>
            <person name="Gibb E.A."/>
            <person name="Pandoh P."/>
            <person name="Kirk H."/>
            <person name="Zhao Y."/>
            <person name="Jones M."/>
            <person name="Mungall A.J."/>
            <person name="Coope R."/>
            <person name="Pleasance S."/>
            <person name="Moore R.A."/>
            <person name="Holt R.A."/>
            <person name="Round J.M."/>
            <person name="Ohora S."/>
            <person name="Walle B.V."/>
            <person name="Veldhoen N."/>
            <person name="Helbing C.C."/>
            <person name="Birol I."/>
        </authorList>
    </citation>
    <scope>NUCLEOTIDE SEQUENCE [LARGE SCALE GENOMIC DNA]</scope>
</reference>
<feature type="domain" description="C2H2-type" evidence="13">
    <location>
        <begin position="588"/>
        <end position="615"/>
    </location>
</feature>
<dbReference type="Proteomes" id="UP000228934">
    <property type="component" value="Unassembled WGS sequence"/>
</dbReference>
<feature type="domain" description="C2H2-type" evidence="13">
    <location>
        <begin position="644"/>
        <end position="671"/>
    </location>
</feature>
<evidence type="ECO:0000256" key="5">
    <source>
        <dbReference type="ARBA" id="ARBA00022771"/>
    </source>
</evidence>
<feature type="region of interest" description="Disordered" evidence="12">
    <location>
        <begin position="192"/>
        <end position="215"/>
    </location>
</feature>
<dbReference type="FunFam" id="3.30.160.60:FF:000759">
    <property type="entry name" value="zinc finger protein 16"/>
    <property type="match status" value="1"/>
</dbReference>
<dbReference type="GO" id="GO:0005654">
    <property type="term" value="C:nucleoplasm"/>
    <property type="evidence" value="ECO:0007669"/>
    <property type="project" value="TreeGrafter"/>
</dbReference>
<evidence type="ECO:0000256" key="3">
    <source>
        <dbReference type="ARBA" id="ARBA00022723"/>
    </source>
</evidence>
<keyword evidence="6" id="KW-0862">Zinc</keyword>
<dbReference type="GO" id="GO:0008270">
    <property type="term" value="F:zinc ion binding"/>
    <property type="evidence" value="ECO:0007669"/>
    <property type="project" value="UniProtKB-KW"/>
</dbReference>
<sequence>VYLNENVVTIQPEDSRTYKEHPEIPMEMKSDGSHMTEQILQLTLQIIYLLTGEDYMVVKKISGDIATSTRHPNEKPHPPSLIPERNSKKVLEVINKIVELLTGEVEDVSENVHHHDKDHCDGDPSSLDGCEAESLTLLPMSEASNVFVTQYTKIVDKERLLIECKSQNNSTEKEASNGDCRVLTLTNKQTDTVGTQRGHDFKSHQGGQPEATKGTQTEWPSTYILMYNTNALNIQTPVTKINTAVKIFDKKLANSFGQGTYMNPSPTPKSLTGRSSNQQIDSQEEWTCAECEKIFACKSHLTKHQQMHKEISSKTFSSFTNLDGHQPEQRDNTCWVDCNDSDSQDPSPQRTDNEERLCLSSDSIKTFGGTSNLAECEVHIRDHQAGSYHNGEHQVDNVEGFLDCGQNLVFSSGLDGHQIVNQKKDCGKDFSYKLDLVRHRKFHSGEKRFLCSECGKRFGLKSALMRHQMIHTGEKPFACTMCGKRFNQHSHYIRHQLSHSGKKPFTCVDCSKSFIQKSDLVKHQKGHKGIKLSCPVCRKEFCSKMYLIKHQKSHRESNRAVCSECGKCFSQKSALVVHQRIHTGEKPFSCNDCGKLFNRKSLLVRHQRIHTGEKPFSCQECGKSFTRTTNLVIHQRAHLGEKPYSCPKCAKSFNNNATLLKHQKTHGEDMEVL</sequence>
<dbReference type="PANTHER" id="PTHR24399:SF54">
    <property type="entry name" value="GASTRULA ZINC FINGER PROTEIN XLCGF26.1-LIKE-RELATED"/>
    <property type="match status" value="1"/>
</dbReference>
<keyword evidence="3" id="KW-0479">Metal-binding</keyword>
<dbReference type="PANTHER" id="PTHR24399">
    <property type="entry name" value="ZINC FINGER AND BTB DOMAIN-CONTAINING"/>
    <property type="match status" value="1"/>
</dbReference>
<feature type="domain" description="C2H2-type" evidence="13">
    <location>
        <begin position="532"/>
        <end position="559"/>
    </location>
</feature>
<keyword evidence="4" id="KW-0677">Repeat</keyword>
<evidence type="ECO:0000256" key="10">
    <source>
        <dbReference type="ARBA" id="ARBA00023242"/>
    </source>
</evidence>
<keyword evidence="8" id="KW-0238">DNA-binding</keyword>
<feature type="domain" description="C2H2-type" evidence="13">
    <location>
        <begin position="616"/>
        <end position="643"/>
    </location>
</feature>
<feature type="domain" description="C2H2-type" evidence="13">
    <location>
        <begin position="560"/>
        <end position="587"/>
    </location>
</feature>
<evidence type="ECO:0000256" key="1">
    <source>
        <dbReference type="ARBA" id="ARBA00004123"/>
    </source>
</evidence>
<evidence type="ECO:0000313" key="14">
    <source>
        <dbReference type="EMBL" id="PIN88265.1"/>
    </source>
</evidence>
<dbReference type="OrthoDB" id="21474at2759"/>
<dbReference type="InterPro" id="IPR036236">
    <property type="entry name" value="Znf_C2H2_sf"/>
</dbReference>